<reference evidence="1 2" key="1">
    <citation type="submission" date="2024-04" db="EMBL/GenBank/DDBJ databases">
        <authorList>
            <person name="Fracassetti M."/>
        </authorList>
    </citation>
    <scope>NUCLEOTIDE SEQUENCE [LARGE SCALE GENOMIC DNA]</scope>
</reference>
<gene>
    <name evidence="1" type="ORF">LTRI10_LOCUS4996</name>
</gene>
<organism evidence="1 2">
    <name type="scientific">Linum trigynum</name>
    <dbReference type="NCBI Taxonomy" id="586398"/>
    <lineage>
        <taxon>Eukaryota</taxon>
        <taxon>Viridiplantae</taxon>
        <taxon>Streptophyta</taxon>
        <taxon>Embryophyta</taxon>
        <taxon>Tracheophyta</taxon>
        <taxon>Spermatophyta</taxon>
        <taxon>Magnoliopsida</taxon>
        <taxon>eudicotyledons</taxon>
        <taxon>Gunneridae</taxon>
        <taxon>Pentapetalae</taxon>
        <taxon>rosids</taxon>
        <taxon>fabids</taxon>
        <taxon>Malpighiales</taxon>
        <taxon>Linaceae</taxon>
        <taxon>Linum</taxon>
    </lineage>
</organism>
<proteinExistence type="predicted"/>
<dbReference type="AlphaFoldDB" id="A0AAV2CLB7"/>
<evidence type="ECO:0000313" key="1">
    <source>
        <dbReference type="EMBL" id="CAL1357357.1"/>
    </source>
</evidence>
<accession>A0AAV2CLB7</accession>
<dbReference type="EMBL" id="OZ034813">
    <property type="protein sequence ID" value="CAL1357357.1"/>
    <property type="molecule type" value="Genomic_DNA"/>
</dbReference>
<name>A0AAV2CLB7_9ROSI</name>
<dbReference type="Proteomes" id="UP001497516">
    <property type="component" value="Chromosome 1"/>
</dbReference>
<evidence type="ECO:0000313" key="2">
    <source>
        <dbReference type="Proteomes" id="UP001497516"/>
    </source>
</evidence>
<keyword evidence="2" id="KW-1185">Reference proteome</keyword>
<protein>
    <submittedName>
        <fullName evidence="1">Uncharacterized protein</fullName>
    </submittedName>
</protein>
<sequence>MQSFSLRQSNLLLPSTLAIKSSLALTSSQQRVVANQPPCYYPPIPLATPTKNKRQAWEQYFRSFRDFVGCSTTPLPP</sequence>